<dbReference type="InterPro" id="IPR051121">
    <property type="entry name" value="FAH"/>
</dbReference>
<dbReference type="EMBL" id="FCNY02000010">
    <property type="protein sequence ID" value="SAL51743.1"/>
    <property type="molecule type" value="Genomic_DNA"/>
</dbReference>
<dbReference type="RefSeq" id="WP_053572487.1">
    <property type="nucleotide sequence ID" value="NZ_FCNY02000010.1"/>
</dbReference>
<dbReference type="InterPro" id="IPR036663">
    <property type="entry name" value="Fumarylacetoacetase_C_sf"/>
</dbReference>
<evidence type="ECO:0000259" key="4">
    <source>
        <dbReference type="Pfam" id="PF01557"/>
    </source>
</evidence>
<dbReference type="Gene3D" id="3.90.850.10">
    <property type="entry name" value="Fumarylacetoacetase-like, C-terminal domain"/>
    <property type="match status" value="1"/>
</dbReference>
<gene>
    <name evidence="5" type="ORF">AWB70_04240</name>
</gene>
<dbReference type="AlphaFoldDB" id="A0A158I5V8"/>
<dbReference type="SUPFAM" id="SSF56529">
    <property type="entry name" value="FAH"/>
    <property type="match status" value="1"/>
</dbReference>
<evidence type="ECO:0000256" key="3">
    <source>
        <dbReference type="ARBA" id="ARBA00022723"/>
    </source>
</evidence>
<proteinExistence type="inferred from homology"/>
<organism evidence="5 6">
    <name type="scientific">Caballeronia cordobensis</name>
    <name type="common">Burkholderia cordobensis</name>
    <dbReference type="NCBI Taxonomy" id="1353886"/>
    <lineage>
        <taxon>Bacteria</taxon>
        <taxon>Pseudomonadati</taxon>
        <taxon>Pseudomonadota</taxon>
        <taxon>Betaproteobacteria</taxon>
        <taxon>Burkholderiales</taxon>
        <taxon>Burkholderiaceae</taxon>
        <taxon>Caballeronia</taxon>
    </lineage>
</organism>
<dbReference type="PANTHER" id="PTHR42796:SF4">
    <property type="entry name" value="FUMARYLACETOACETATE HYDROLASE DOMAIN-CONTAINING PROTEIN 2A"/>
    <property type="match status" value="1"/>
</dbReference>
<comment type="similarity">
    <text evidence="2">Belongs to the FAH family.</text>
</comment>
<dbReference type="GO" id="GO:0044281">
    <property type="term" value="P:small molecule metabolic process"/>
    <property type="evidence" value="ECO:0007669"/>
    <property type="project" value="UniProtKB-ARBA"/>
</dbReference>
<evidence type="ECO:0000256" key="1">
    <source>
        <dbReference type="ARBA" id="ARBA00001946"/>
    </source>
</evidence>
<keyword evidence="3" id="KW-0479">Metal-binding</keyword>
<dbReference type="Proteomes" id="UP000054740">
    <property type="component" value="Unassembled WGS sequence"/>
</dbReference>
<keyword evidence="6" id="KW-1185">Reference proteome</keyword>
<evidence type="ECO:0000313" key="6">
    <source>
        <dbReference type="Proteomes" id="UP000054740"/>
    </source>
</evidence>
<comment type="cofactor">
    <cofactor evidence="1">
        <name>Mg(2+)</name>
        <dbReference type="ChEBI" id="CHEBI:18420"/>
    </cofactor>
</comment>
<dbReference type="GO" id="GO:0003824">
    <property type="term" value="F:catalytic activity"/>
    <property type="evidence" value="ECO:0007669"/>
    <property type="project" value="InterPro"/>
</dbReference>
<protein>
    <submittedName>
        <fullName evidence="5">5-oxopent-3-ene-1,2,5-tricarboxylate decarboxylase</fullName>
    </submittedName>
</protein>
<evidence type="ECO:0000256" key="2">
    <source>
        <dbReference type="ARBA" id="ARBA00010211"/>
    </source>
</evidence>
<sequence>MTYQLFTYIDSSGATCPGLLHRGQHFSLRALNSAWAGPALFDRSDAGIDELIGNWAGARAQLEALVQALDNAAFDSAPARLQADALSFDAPVTRPGVIYACGANYRDHVEAMARAFNMRITLDPRGDGIPPWHFIKAGRGTLAGHRQKVRYPGHTQLLDWEAELAVIIGKRADNVAVENALDYVAGYSIANDLSARDNLKRDKVDESSPFRFDWIGHKCFTGACPLGPYFTPAQFVASPEKLGIKLWLNDAIKQDSNTSNHLYSVADQIAYLSQRMTLFPGDILLTGTPAGVGMETGTFLKRGDVMKVWIEALGELETTIV</sequence>
<reference evidence="6" key="1">
    <citation type="submission" date="2016-01" db="EMBL/GenBank/DDBJ databases">
        <authorList>
            <person name="Peeters C."/>
        </authorList>
    </citation>
    <scope>NUCLEOTIDE SEQUENCE [LARGE SCALE GENOMIC DNA]</scope>
</reference>
<feature type="domain" description="Fumarylacetoacetase-like C-terminal" evidence="4">
    <location>
        <begin position="98"/>
        <end position="321"/>
    </location>
</feature>
<dbReference type="PANTHER" id="PTHR42796">
    <property type="entry name" value="FUMARYLACETOACETATE HYDROLASE DOMAIN-CONTAINING PROTEIN 2A-RELATED"/>
    <property type="match status" value="1"/>
</dbReference>
<name>A0A158I5V8_CABCO</name>
<dbReference type="InterPro" id="IPR011234">
    <property type="entry name" value="Fumarylacetoacetase-like_C"/>
</dbReference>
<accession>A0A158I5V8</accession>
<dbReference type="Pfam" id="PF01557">
    <property type="entry name" value="FAA_hydrolase"/>
    <property type="match status" value="1"/>
</dbReference>
<dbReference type="GO" id="GO:0046872">
    <property type="term" value="F:metal ion binding"/>
    <property type="evidence" value="ECO:0007669"/>
    <property type="project" value="UniProtKB-KW"/>
</dbReference>
<evidence type="ECO:0000313" key="5">
    <source>
        <dbReference type="EMBL" id="SAL51743.1"/>
    </source>
</evidence>